<feature type="compositionally biased region" description="Basic and acidic residues" evidence="1">
    <location>
        <begin position="130"/>
        <end position="143"/>
    </location>
</feature>
<feature type="compositionally biased region" description="Acidic residues" evidence="1">
    <location>
        <begin position="100"/>
        <end position="113"/>
    </location>
</feature>
<reference evidence="3 4" key="1">
    <citation type="submission" date="2024-01" db="EMBL/GenBank/DDBJ databases">
        <title>The genomes of 5 underutilized Papilionoideae crops provide insights into root nodulation and disease resistanc.</title>
        <authorList>
            <person name="Jiang F."/>
        </authorList>
    </citation>
    <scope>NUCLEOTIDE SEQUENCE [LARGE SCALE GENOMIC DNA]</scope>
    <source>
        <strain evidence="3">JINMINGXINNONG_FW02</strain>
        <tissue evidence="3">Leaves</tissue>
    </source>
</reference>
<name>A0AAN9QGQ7_PHACN</name>
<accession>A0AAN9QGQ7</accession>
<evidence type="ECO:0000256" key="2">
    <source>
        <dbReference type="SAM" id="Phobius"/>
    </source>
</evidence>
<gene>
    <name evidence="3" type="ORF">VNO80_26504</name>
</gene>
<feature type="region of interest" description="Disordered" evidence="1">
    <location>
        <begin position="96"/>
        <end position="143"/>
    </location>
</feature>
<keyword evidence="2" id="KW-1133">Transmembrane helix</keyword>
<organism evidence="3 4">
    <name type="scientific">Phaseolus coccineus</name>
    <name type="common">Scarlet runner bean</name>
    <name type="synonym">Phaseolus multiflorus</name>
    <dbReference type="NCBI Taxonomy" id="3886"/>
    <lineage>
        <taxon>Eukaryota</taxon>
        <taxon>Viridiplantae</taxon>
        <taxon>Streptophyta</taxon>
        <taxon>Embryophyta</taxon>
        <taxon>Tracheophyta</taxon>
        <taxon>Spermatophyta</taxon>
        <taxon>Magnoliopsida</taxon>
        <taxon>eudicotyledons</taxon>
        <taxon>Gunneridae</taxon>
        <taxon>Pentapetalae</taxon>
        <taxon>rosids</taxon>
        <taxon>fabids</taxon>
        <taxon>Fabales</taxon>
        <taxon>Fabaceae</taxon>
        <taxon>Papilionoideae</taxon>
        <taxon>50 kb inversion clade</taxon>
        <taxon>NPAAA clade</taxon>
        <taxon>indigoferoid/millettioid clade</taxon>
        <taxon>Phaseoleae</taxon>
        <taxon>Phaseolus</taxon>
    </lineage>
</organism>
<keyword evidence="2" id="KW-0472">Membrane</keyword>
<evidence type="ECO:0000313" key="4">
    <source>
        <dbReference type="Proteomes" id="UP001374584"/>
    </source>
</evidence>
<dbReference type="PANTHER" id="PTHR37753">
    <property type="entry name" value="OS01G0940600 PROTEIN"/>
    <property type="match status" value="1"/>
</dbReference>
<evidence type="ECO:0000313" key="3">
    <source>
        <dbReference type="EMBL" id="KAK7334742.1"/>
    </source>
</evidence>
<proteinExistence type="predicted"/>
<dbReference type="AlphaFoldDB" id="A0AAN9QGQ7"/>
<keyword evidence="2" id="KW-0812">Transmembrane</keyword>
<dbReference type="Proteomes" id="UP001374584">
    <property type="component" value="Unassembled WGS sequence"/>
</dbReference>
<sequence length="143" mass="15879">MATFFSVYNPISQPSAFASFRAAAFFNSPPLRIHAGARKRRSTVAAARAGPSTKSILFAIALPSSLLAVTIFAALRMGDKLDREWREEIAKNEAAKELEGYDDSDDGSEDDSIETYVQEEPALQEEPTLQEERSLRNRPKREA</sequence>
<comment type="caution">
    <text evidence="3">The sequence shown here is derived from an EMBL/GenBank/DDBJ whole genome shotgun (WGS) entry which is preliminary data.</text>
</comment>
<evidence type="ECO:0008006" key="5">
    <source>
        <dbReference type="Google" id="ProtNLM"/>
    </source>
</evidence>
<protein>
    <recommendedName>
        <fullName evidence="5">High chlorophyll fluorescence 153</fullName>
    </recommendedName>
</protein>
<dbReference type="EMBL" id="JAYMYR010000010">
    <property type="protein sequence ID" value="KAK7334742.1"/>
    <property type="molecule type" value="Genomic_DNA"/>
</dbReference>
<evidence type="ECO:0000256" key="1">
    <source>
        <dbReference type="SAM" id="MobiDB-lite"/>
    </source>
</evidence>
<dbReference type="PANTHER" id="PTHR37753:SF1">
    <property type="entry name" value="OS01G0940600 PROTEIN"/>
    <property type="match status" value="1"/>
</dbReference>
<feature type="transmembrane region" description="Helical" evidence="2">
    <location>
        <begin position="56"/>
        <end position="75"/>
    </location>
</feature>
<keyword evidence="4" id="KW-1185">Reference proteome</keyword>